<dbReference type="GO" id="GO:0003939">
    <property type="term" value="F:L-iditol 2-dehydrogenase (NAD+) activity"/>
    <property type="evidence" value="ECO:0007669"/>
    <property type="project" value="TreeGrafter"/>
</dbReference>
<evidence type="ECO:0000256" key="11">
    <source>
        <dbReference type="RuleBase" id="RU361277"/>
    </source>
</evidence>
<comment type="similarity">
    <text evidence="2 11">Belongs to the zinc-containing alcohol dehydrogenase family.</text>
</comment>
<keyword evidence="14" id="KW-1185">Reference proteome</keyword>
<dbReference type="InterPro" id="IPR020843">
    <property type="entry name" value="ER"/>
</dbReference>
<dbReference type="OrthoDB" id="3941538at2759"/>
<dbReference type="PANTHER" id="PTHR43161">
    <property type="entry name" value="SORBITOL DEHYDROGENASE"/>
    <property type="match status" value="1"/>
</dbReference>
<dbReference type="InterPro" id="IPR013149">
    <property type="entry name" value="ADH-like_C"/>
</dbReference>
<evidence type="ECO:0000256" key="10">
    <source>
        <dbReference type="ARBA" id="ARBA00030139"/>
    </source>
</evidence>
<dbReference type="EMBL" id="ML996124">
    <property type="protein sequence ID" value="KAF2736512.1"/>
    <property type="molecule type" value="Genomic_DNA"/>
</dbReference>
<evidence type="ECO:0000313" key="13">
    <source>
        <dbReference type="EMBL" id="KAF2736512.1"/>
    </source>
</evidence>
<keyword evidence="6" id="KW-0520">NAD</keyword>
<dbReference type="GO" id="GO:0008270">
    <property type="term" value="F:zinc ion binding"/>
    <property type="evidence" value="ECO:0007669"/>
    <property type="project" value="InterPro"/>
</dbReference>
<keyword evidence="3 11" id="KW-0479">Metal-binding</keyword>
<comment type="pathway">
    <text evidence="8">Carbohydrate degradation; L-arabinose degradation via L-arabinitol; D-xylulose 5-phosphate from L-arabinose (fungal route): step 4/5.</text>
</comment>
<dbReference type="InterPro" id="IPR045306">
    <property type="entry name" value="SDH-like"/>
</dbReference>
<evidence type="ECO:0000256" key="3">
    <source>
        <dbReference type="ARBA" id="ARBA00022723"/>
    </source>
</evidence>
<protein>
    <recommendedName>
        <fullName evidence="9">D-xylulose reductase</fullName>
        <ecNumber evidence="9">1.1.1.9</ecNumber>
    </recommendedName>
    <alternativeName>
        <fullName evidence="10">Xylitol dehydrogenase A</fullName>
    </alternativeName>
</protein>
<reference evidence="13" key="1">
    <citation type="journal article" date="2020" name="Stud. Mycol.">
        <title>101 Dothideomycetes genomes: a test case for predicting lifestyles and emergence of pathogens.</title>
        <authorList>
            <person name="Haridas S."/>
            <person name="Albert R."/>
            <person name="Binder M."/>
            <person name="Bloem J."/>
            <person name="Labutti K."/>
            <person name="Salamov A."/>
            <person name="Andreopoulos B."/>
            <person name="Baker S."/>
            <person name="Barry K."/>
            <person name="Bills G."/>
            <person name="Bluhm B."/>
            <person name="Cannon C."/>
            <person name="Castanera R."/>
            <person name="Culley D."/>
            <person name="Daum C."/>
            <person name="Ezra D."/>
            <person name="Gonzalez J."/>
            <person name="Henrissat B."/>
            <person name="Kuo A."/>
            <person name="Liang C."/>
            <person name="Lipzen A."/>
            <person name="Lutzoni F."/>
            <person name="Magnuson J."/>
            <person name="Mondo S."/>
            <person name="Nolan M."/>
            <person name="Ohm R."/>
            <person name="Pangilinan J."/>
            <person name="Park H.-J."/>
            <person name="Ramirez L."/>
            <person name="Alfaro M."/>
            <person name="Sun H."/>
            <person name="Tritt A."/>
            <person name="Yoshinaga Y."/>
            <person name="Zwiers L.-H."/>
            <person name="Turgeon B."/>
            <person name="Goodwin S."/>
            <person name="Spatafora J."/>
            <person name="Crous P."/>
            <person name="Grigoriev I."/>
        </authorList>
    </citation>
    <scope>NUCLEOTIDE SEQUENCE</scope>
    <source>
        <strain evidence="13">CBS 125425</strain>
    </source>
</reference>
<evidence type="ECO:0000256" key="9">
    <source>
        <dbReference type="ARBA" id="ARBA00026119"/>
    </source>
</evidence>
<dbReference type="GO" id="GO:0046526">
    <property type="term" value="F:D-xylulose reductase activity"/>
    <property type="evidence" value="ECO:0007669"/>
    <property type="project" value="UniProtKB-EC"/>
</dbReference>
<gene>
    <name evidence="13" type="ORF">EJ04DRAFT_542435</name>
</gene>
<dbReference type="FunFam" id="3.40.50.720:FF:000068">
    <property type="entry name" value="Sorbitol dehydrogenase"/>
    <property type="match status" value="1"/>
</dbReference>
<comment type="caution">
    <text evidence="13">The sequence shown here is derived from an EMBL/GenBank/DDBJ whole genome shotgun (WGS) entry which is preliminary data.</text>
</comment>
<dbReference type="Proteomes" id="UP000799444">
    <property type="component" value="Unassembled WGS sequence"/>
</dbReference>
<comment type="function">
    <text evidence="7">Xylitol dehydrogenase which catalyzes the conversion of xylitol to D-xylulose. Xylose is a major component of hemicelluloses such as xylan. Most fungi utilize D-xylose via three enzymatic reactions, xylose reductase (XR), xylitol dehydrogenase (XDH), and xylulokinase, to form xylulose 5-phosphate, which enters pentose phosphate pathway.</text>
</comment>
<proteinExistence type="inferred from homology"/>
<evidence type="ECO:0000256" key="4">
    <source>
        <dbReference type="ARBA" id="ARBA00022833"/>
    </source>
</evidence>
<dbReference type="InterPro" id="IPR002328">
    <property type="entry name" value="ADH_Zn_CS"/>
</dbReference>
<dbReference type="SUPFAM" id="SSF50129">
    <property type="entry name" value="GroES-like"/>
    <property type="match status" value="1"/>
</dbReference>
<dbReference type="PROSITE" id="PS00059">
    <property type="entry name" value="ADH_ZINC"/>
    <property type="match status" value="1"/>
</dbReference>
<evidence type="ECO:0000313" key="14">
    <source>
        <dbReference type="Proteomes" id="UP000799444"/>
    </source>
</evidence>
<dbReference type="InterPro" id="IPR011032">
    <property type="entry name" value="GroES-like_sf"/>
</dbReference>
<keyword evidence="4 11" id="KW-0862">Zinc</keyword>
<dbReference type="Pfam" id="PF08240">
    <property type="entry name" value="ADH_N"/>
    <property type="match status" value="1"/>
</dbReference>
<dbReference type="EC" id="1.1.1.9" evidence="9"/>
<organism evidence="13 14">
    <name type="scientific">Polyplosphaeria fusca</name>
    <dbReference type="NCBI Taxonomy" id="682080"/>
    <lineage>
        <taxon>Eukaryota</taxon>
        <taxon>Fungi</taxon>
        <taxon>Dikarya</taxon>
        <taxon>Ascomycota</taxon>
        <taxon>Pezizomycotina</taxon>
        <taxon>Dothideomycetes</taxon>
        <taxon>Pleosporomycetidae</taxon>
        <taxon>Pleosporales</taxon>
        <taxon>Tetraplosphaeriaceae</taxon>
        <taxon>Polyplosphaeria</taxon>
    </lineage>
</organism>
<sequence length="372" mass="39603">MTSPTSQMTNPSAVLYAAGDLRFEDRPAPSLQDPYDVLVKINFVGVCGSDVHFWTHGHINNKRPPPTGLIMGHEASGTILATGSCVTRVAPGDAVAIEPGVPCRRCKSCKDGVYNLCPKMRFCASPPDAHGALTGVYVTAEDFVYKMPEAVGLQEAVLVEPLSVGVHAVRLAGVGPGECVVVMGCGTIGLMCAAVARRFGAGRVVLVDVVEGKLGFARGWIECETFRPEAGRGPEENAERLLEQLGIEGPLGLVGVDTVIEASGAASSIQTAINVLRPGGKYVQTGLGKDKIEFPIVTMSEKELLMRGCFRYSSGDYELAVSFIAKRLIDVKALITSVSPFEETAKAWDLTKNGQGIKNLIRVARLDTRSVL</sequence>
<dbReference type="AlphaFoldDB" id="A0A9P4V1M3"/>
<evidence type="ECO:0000259" key="12">
    <source>
        <dbReference type="SMART" id="SM00829"/>
    </source>
</evidence>
<evidence type="ECO:0000256" key="2">
    <source>
        <dbReference type="ARBA" id="ARBA00008072"/>
    </source>
</evidence>
<dbReference type="InterPro" id="IPR036291">
    <property type="entry name" value="NAD(P)-bd_dom_sf"/>
</dbReference>
<comment type="cofactor">
    <cofactor evidence="1 11">
        <name>Zn(2+)</name>
        <dbReference type="ChEBI" id="CHEBI:29105"/>
    </cofactor>
</comment>
<dbReference type="InterPro" id="IPR013154">
    <property type="entry name" value="ADH-like_N"/>
</dbReference>
<dbReference type="Pfam" id="PF00107">
    <property type="entry name" value="ADH_zinc_N"/>
    <property type="match status" value="1"/>
</dbReference>
<dbReference type="Gene3D" id="3.40.50.720">
    <property type="entry name" value="NAD(P)-binding Rossmann-like Domain"/>
    <property type="match status" value="1"/>
</dbReference>
<evidence type="ECO:0000256" key="1">
    <source>
        <dbReference type="ARBA" id="ARBA00001947"/>
    </source>
</evidence>
<dbReference type="CDD" id="cd05285">
    <property type="entry name" value="sorbitol_DH"/>
    <property type="match status" value="1"/>
</dbReference>
<keyword evidence="5" id="KW-0560">Oxidoreductase</keyword>
<accession>A0A9P4V1M3</accession>
<dbReference type="SMART" id="SM00829">
    <property type="entry name" value="PKS_ER"/>
    <property type="match status" value="1"/>
</dbReference>
<evidence type="ECO:0000256" key="5">
    <source>
        <dbReference type="ARBA" id="ARBA00023002"/>
    </source>
</evidence>
<name>A0A9P4V1M3_9PLEO</name>
<dbReference type="SUPFAM" id="SSF51735">
    <property type="entry name" value="NAD(P)-binding Rossmann-fold domains"/>
    <property type="match status" value="1"/>
</dbReference>
<dbReference type="PANTHER" id="PTHR43161:SF9">
    <property type="entry name" value="SORBITOL DEHYDROGENASE"/>
    <property type="match status" value="1"/>
</dbReference>
<feature type="domain" description="Enoyl reductase (ER)" evidence="12">
    <location>
        <begin position="19"/>
        <end position="361"/>
    </location>
</feature>
<evidence type="ECO:0000256" key="7">
    <source>
        <dbReference type="ARBA" id="ARBA00024843"/>
    </source>
</evidence>
<dbReference type="Gene3D" id="3.90.180.10">
    <property type="entry name" value="Medium-chain alcohol dehydrogenases, catalytic domain"/>
    <property type="match status" value="1"/>
</dbReference>
<evidence type="ECO:0000256" key="8">
    <source>
        <dbReference type="ARBA" id="ARBA00025713"/>
    </source>
</evidence>
<dbReference type="GO" id="GO:0006062">
    <property type="term" value="P:sorbitol catabolic process"/>
    <property type="evidence" value="ECO:0007669"/>
    <property type="project" value="TreeGrafter"/>
</dbReference>
<evidence type="ECO:0000256" key="6">
    <source>
        <dbReference type="ARBA" id="ARBA00023027"/>
    </source>
</evidence>